<dbReference type="OrthoDB" id="4236659at2"/>
<organism evidence="1 2">
    <name type="scientific">Streptomyces monashensis</name>
    <dbReference type="NCBI Taxonomy" id="1678012"/>
    <lineage>
        <taxon>Bacteria</taxon>
        <taxon>Bacillati</taxon>
        <taxon>Actinomycetota</taxon>
        <taxon>Actinomycetes</taxon>
        <taxon>Kitasatosporales</taxon>
        <taxon>Streptomycetaceae</taxon>
        <taxon>Streptomyces</taxon>
    </lineage>
</organism>
<accession>A0A1S2QP66</accession>
<evidence type="ECO:0008006" key="3">
    <source>
        <dbReference type="Google" id="ProtNLM"/>
    </source>
</evidence>
<sequence length="136" mass="13814">MGASSDGYTVKSGMSGQAKELDAAGDDAGKIGQAIQPGMCYMDDALGGHDAAAAFNAYAAAWEAEAKALESALHELADKVRLSKGAYHGSDSLVDTSVRSVRVGDSSVSTMPAPVGDGYVSTMPAHGTRPSALADY</sequence>
<comment type="caution">
    <text evidence="1">The sequence shown here is derived from an EMBL/GenBank/DDBJ whole genome shotgun (WGS) entry which is preliminary data.</text>
</comment>
<dbReference type="RefSeq" id="WP_071379271.1">
    <property type="nucleotide sequence ID" value="NZ_MLYO01000011.1"/>
</dbReference>
<reference evidence="1 2" key="1">
    <citation type="submission" date="2016-10" db="EMBL/GenBank/DDBJ databases">
        <title>Genome sequence of Streptomyces sp. MUSC 1.</title>
        <authorList>
            <person name="Lee L.-H."/>
            <person name="Ser H.-L."/>
            <person name="Law J.W.-F."/>
        </authorList>
    </citation>
    <scope>NUCLEOTIDE SEQUENCE [LARGE SCALE GENOMIC DNA]</scope>
    <source>
        <strain evidence="1 2">MUSC 1</strain>
    </source>
</reference>
<protein>
    <recommendedName>
        <fullName evidence="3">ESX-1 secretion-associated protein</fullName>
    </recommendedName>
</protein>
<evidence type="ECO:0000313" key="1">
    <source>
        <dbReference type="EMBL" id="OIK07195.1"/>
    </source>
</evidence>
<name>A0A1S2QP66_9ACTN</name>
<gene>
    <name evidence="1" type="ORF">BIV23_03650</name>
</gene>
<keyword evidence="2" id="KW-1185">Reference proteome</keyword>
<dbReference type="Proteomes" id="UP000179642">
    <property type="component" value="Unassembled WGS sequence"/>
</dbReference>
<dbReference type="EMBL" id="MLYO01000011">
    <property type="protein sequence ID" value="OIK07195.1"/>
    <property type="molecule type" value="Genomic_DNA"/>
</dbReference>
<proteinExistence type="predicted"/>
<evidence type="ECO:0000313" key="2">
    <source>
        <dbReference type="Proteomes" id="UP000179642"/>
    </source>
</evidence>
<dbReference type="AlphaFoldDB" id="A0A1S2QP66"/>